<dbReference type="AlphaFoldDB" id="A0A5C8JB20"/>
<proteinExistence type="predicted"/>
<organism evidence="1 2">
    <name type="scientific">Pontibacter qinzhouensis</name>
    <dbReference type="NCBI Taxonomy" id="2603253"/>
    <lineage>
        <taxon>Bacteria</taxon>
        <taxon>Pseudomonadati</taxon>
        <taxon>Bacteroidota</taxon>
        <taxon>Cytophagia</taxon>
        <taxon>Cytophagales</taxon>
        <taxon>Hymenobacteraceae</taxon>
        <taxon>Pontibacter</taxon>
    </lineage>
</organism>
<protein>
    <recommendedName>
        <fullName evidence="3">DUF3575 domain-containing protein</fullName>
    </recommendedName>
</protein>
<sequence length="172" mass="19597">MATAQDASVEKSIYGIQTGFLGIWAHNESRIADKFAIRSEIGFDAGLFGSGFSNNNLGYVLTPVLTVEPRWYYNIKRRDTKGRRTANNSANFLTAKINYHPDWFTISSDDRWVHNQIAVIPTWGIRRVIGKHFTYETAIGLGYRYTFRKSYGFSTNLGEAAFDLDLRIGYTF</sequence>
<dbReference type="EMBL" id="VRTY01000084">
    <property type="protein sequence ID" value="TXK33877.1"/>
    <property type="molecule type" value="Genomic_DNA"/>
</dbReference>
<reference evidence="1 2" key="1">
    <citation type="submission" date="2019-08" db="EMBL/GenBank/DDBJ databases">
        <authorList>
            <person name="Shi S."/>
        </authorList>
    </citation>
    <scope>NUCLEOTIDE SEQUENCE [LARGE SCALE GENOMIC DNA]</scope>
    <source>
        <strain evidence="1 2">GY10130</strain>
    </source>
</reference>
<dbReference type="Proteomes" id="UP000321926">
    <property type="component" value="Unassembled WGS sequence"/>
</dbReference>
<dbReference type="OrthoDB" id="883248at2"/>
<evidence type="ECO:0000313" key="1">
    <source>
        <dbReference type="EMBL" id="TXK33877.1"/>
    </source>
</evidence>
<name>A0A5C8JB20_9BACT</name>
<gene>
    <name evidence="1" type="ORF">FVR03_18245</name>
</gene>
<keyword evidence="2" id="KW-1185">Reference proteome</keyword>
<accession>A0A5C8JB20</accession>
<evidence type="ECO:0008006" key="3">
    <source>
        <dbReference type="Google" id="ProtNLM"/>
    </source>
</evidence>
<comment type="caution">
    <text evidence="1">The sequence shown here is derived from an EMBL/GenBank/DDBJ whole genome shotgun (WGS) entry which is preliminary data.</text>
</comment>
<evidence type="ECO:0000313" key="2">
    <source>
        <dbReference type="Proteomes" id="UP000321926"/>
    </source>
</evidence>